<sequence length="418" mass="45875">MSEKHGVIVDANGARLGLMVPDAIDEMQLSSVAQALLKSISELASDPDKRVYAVMDGSQFNDLPRLLKYADVSHRPLYRYAGGDYAVIVGGPWLVNPYQAASSHSNDTSSNDAAGDDLSDDELEARSSALSAQMVSSLEAGDPTGGGMLPGQAVDPKPVIEHLQKIIELSDGKPALVFWSGDGDFAAEDIYRHLRGMNTVRVPKSDKGDKNTQMPGAGDGREIAVAGQEDDRAEYWSFRGCERVIFRHADANVMMQVIPVLDETQTAILFGPAEQIIFAPDAIWGGGLKRARKRADVLPQHGNLSLTESNIDAMADIRLEASRRKRVAMFRNSTPHLLDGLNDEEALSCMERYEQQARAHGLRTERGFYQWTYLMSASEGRFIQSSEIRDHLKSGNPDKRLDEVMRLMSNAAIEGVRA</sequence>
<reference evidence="3" key="2">
    <citation type="submission" date="2020-02" db="EMBL/GenBank/DDBJ databases">
        <title>Unexpected conservation and global transmission of agrobacterial virulence plasmids.</title>
        <authorList>
            <person name="Weisberg A.J."/>
            <person name="Davis E.W. II"/>
            <person name="Tabima J.R."/>
            <person name="Belcher M.S."/>
            <person name="Miller M."/>
            <person name="Kuo C.-H."/>
            <person name="Loper J.E."/>
            <person name="Grunwald N.J."/>
            <person name="Putnam M.L."/>
            <person name="Chang J.H."/>
        </authorList>
    </citation>
    <scope>NUCLEOTIDE SEQUENCE</scope>
    <source>
        <strain evidence="3">W2/73</strain>
    </source>
</reference>
<dbReference type="Proteomes" id="UP000663912">
    <property type="component" value="Chromosome 2"/>
</dbReference>
<name>A0AAE7UQI3_9HYPH</name>
<evidence type="ECO:0000256" key="1">
    <source>
        <dbReference type="SAM" id="MobiDB-lite"/>
    </source>
</evidence>
<reference evidence="2 5" key="1">
    <citation type="journal article" date="2020" name="Science">
        <title>Unexpected conservation and global transmission of agrobacterial virulence plasmids.</title>
        <authorList>
            <person name="Weisberg A.J."/>
            <person name="Davis E.W. 2nd"/>
            <person name="Tabima J."/>
            <person name="Belcher M.S."/>
            <person name="Miller M."/>
            <person name="Kuo C.H."/>
            <person name="Loper J.E."/>
            <person name="Grunwald N.J."/>
            <person name="Putnam M.L."/>
            <person name="Chang J.H."/>
        </authorList>
    </citation>
    <scope>NUCLEOTIDE SEQUENCE [LARGE SCALE GENOMIC DNA]</scope>
    <source>
        <strain evidence="2 5">A19/93</strain>
    </source>
</reference>
<evidence type="ECO:0000313" key="2">
    <source>
        <dbReference type="EMBL" id="NTF39387.1"/>
    </source>
</evidence>
<evidence type="ECO:0000313" key="4">
    <source>
        <dbReference type="Proteomes" id="UP000663912"/>
    </source>
</evidence>
<dbReference type="KEGG" id="arui:G6M88_21930"/>
<organism evidence="3 4">
    <name type="scientific">Agrobacterium rubi</name>
    <dbReference type="NCBI Taxonomy" id="28099"/>
    <lineage>
        <taxon>Bacteria</taxon>
        <taxon>Pseudomonadati</taxon>
        <taxon>Pseudomonadota</taxon>
        <taxon>Alphaproteobacteria</taxon>
        <taxon>Hyphomicrobiales</taxon>
        <taxon>Rhizobiaceae</taxon>
        <taxon>Rhizobium/Agrobacterium group</taxon>
        <taxon>Agrobacterium</taxon>
    </lineage>
</organism>
<gene>
    <name evidence="2" type="ORF">G6L72_22025</name>
    <name evidence="3" type="ORF">G6M88_21930</name>
</gene>
<feature type="region of interest" description="Disordered" evidence="1">
    <location>
        <begin position="100"/>
        <end position="130"/>
    </location>
</feature>
<feature type="compositionally biased region" description="Acidic residues" evidence="1">
    <location>
        <begin position="114"/>
        <end position="123"/>
    </location>
</feature>
<dbReference type="EMBL" id="CP049207">
    <property type="protein sequence ID" value="QTG03023.1"/>
    <property type="molecule type" value="Genomic_DNA"/>
</dbReference>
<accession>A0AAE7UQI3</accession>
<evidence type="ECO:0000313" key="5">
    <source>
        <dbReference type="Proteomes" id="UP000822331"/>
    </source>
</evidence>
<keyword evidence="5" id="KW-1185">Reference proteome</keyword>
<protein>
    <recommendedName>
        <fullName evidence="6">DUF4123 domain-containing protein</fullName>
    </recommendedName>
</protein>
<feature type="compositionally biased region" description="Polar residues" evidence="1">
    <location>
        <begin position="100"/>
        <end position="112"/>
    </location>
</feature>
<proteinExistence type="predicted"/>
<dbReference type="EMBL" id="JAAMCP010000012">
    <property type="protein sequence ID" value="NTF39387.1"/>
    <property type="molecule type" value="Genomic_DNA"/>
</dbReference>
<dbReference type="AlphaFoldDB" id="A0AAE7UQI3"/>
<dbReference type="RefSeq" id="WP_141680648.1">
    <property type="nucleotide sequence ID" value="NZ_CP049207.1"/>
</dbReference>
<dbReference type="Proteomes" id="UP000822331">
    <property type="component" value="Unassembled WGS sequence"/>
</dbReference>
<evidence type="ECO:0000313" key="3">
    <source>
        <dbReference type="EMBL" id="QTG03023.1"/>
    </source>
</evidence>
<evidence type="ECO:0008006" key="6">
    <source>
        <dbReference type="Google" id="ProtNLM"/>
    </source>
</evidence>